<name>A0AAD5TUZ3_9FUNG</name>
<protein>
    <submittedName>
        <fullName evidence="1">Uncharacterized protein</fullName>
    </submittedName>
</protein>
<keyword evidence="2" id="KW-1185">Reference proteome</keyword>
<feature type="non-terminal residue" evidence="1">
    <location>
        <position position="1"/>
    </location>
</feature>
<accession>A0AAD5TUZ3</accession>
<comment type="caution">
    <text evidence="1">The sequence shown here is derived from an EMBL/GenBank/DDBJ whole genome shotgun (WGS) entry which is preliminary data.</text>
</comment>
<organism evidence="1 2">
    <name type="scientific">Clydaea vesicula</name>
    <dbReference type="NCBI Taxonomy" id="447962"/>
    <lineage>
        <taxon>Eukaryota</taxon>
        <taxon>Fungi</taxon>
        <taxon>Fungi incertae sedis</taxon>
        <taxon>Chytridiomycota</taxon>
        <taxon>Chytridiomycota incertae sedis</taxon>
        <taxon>Chytridiomycetes</taxon>
        <taxon>Lobulomycetales</taxon>
        <taxon>Lobulomycetaceae</taxon>
        <taxon>Clydaea</taxon>
    </lineage>
</organism>
<proteinExistence type="predicted"/>
<dbReference type="Proteomes" id="UP001211065">
    <property type="component" value="Unassembled WGS sequence"/>
</dbReference>
<reference evidence="1" key="1">
    <citation type="submission" date="2020-05" db="EMBL/GenBank/DDBJ databases">
        <title>Phylogenomic resolution of chytrid fungi.</title>
        <authorList>
            <person name="Stajich J.E."/>
            <person name="Amses K."/>
            <person name="Simmons R."/>
            <person name="Seto K."/>
            <person name="Myers J."/>
            <person name="Bonds A."/>
            <person name="Quandt C.A."/>
            <person name="Barry K."/>
            <person name="Liu P."/>
            <person name="Grigoriev I."/>
            <person name="Longcore J.E."/>
            <person name="James T.Y."/>
        </authorList>
    </citation>
    <scope>NUCLEOTIDE SEQUENCE</scope>
    <source>
        <strain evidence="1">JEL0476</strain>
    </source>
</reference>
<gene>
    <name evidence="1" type="ORF">HK099_002471</name>
</gene>
<sequence length="116" mass="13209">CLKAIKNLNYGFNTDSNYTMSSEFGLKFAESACYDGRKLPIDFFDSCDGGGLTLEMYESLENNCTAGSILTTCYMCSVPFLIFNCRMEFNVTLVYPSFMDGFEKYLEYEKLENSKV</sequence>
<evidence type="ECO:0000313" key="2">
    <source>
        <dbReference type="Proteomes" id="UP001211065"/>
    </source>
</evidence>
<dbReference type="EMBL" id="JADGJW010001813">
    <property type="protein sequence ID" value="KAJ3200916.1"/>
    <property type="molecule type" value="Genomic_DNA"/>
</dbReference>
<evidence type="ECO:0000313" key="1">
    <source>
        <dbReference type="EMBL" id="KAJ3200916.1"/>
    </source>
</evidence>
<dbReference type="AlphaFoldDB" id="A0AAD5TUZ3"/>